<proteinExistence type="predicted"/>
<dbReference type="EMBL" id="JBJIAB010000002">
    <property type="protein sequence ID" value="MFL0163984.1"/>
    <property type="molecule type" value="Genomic_DNA"/>
</dbReference>
<protein>
    <submittedName>
        <fullName evidence="1">Uncharacterized protein</fullName>
    </submittedName>
</protein>
<name>A0ABW8RZE7_9CLOT</name>
<evidence type="ECO:0000313" key="1">
    <source>
        <dbReference type="EMBL" id="MFL0163984.1"/>
    </source>
</evidence>
<dbReference type="RefSeq" id="WP_406760439.1">
    <property type="nucleotide sequence ID" value="NZ_JBJIAB010000002.1"/>
</dbReference>
<accession>A0ABW8RZE7</accession>
<keyword evidence="2" id="KW-1185">Reference proteome</keyword>
<reference evidence="1 2" key="1">
    <citation type="submission" date="2024-11" db="EMBL/GenBank/DDBJ databases">
        <authorList>
            <person name="Heng Y.C."/>
            <person name="Lim A.C.H."/>
            <person name="Lee J.K.Y."/>
            <person name="Kittelmann S."/>
        </authorList>
    </citation>
    <scope>NUCLEOTIDE SEQUENCE [LARGE SCALE GENOMIC DNA]</scope>
    <source>
        <strain evidence="1 2">WILCCON 0112</strain>
    </source>
</reference>
<comment type="caution">
    <text evidence="1">The sequence shown here is derived from an EMBL/GenBank/DDBJ whole genome shotgun (WGS) entry which is preliminary data.</text>
</comment>
<organism evidence="1 2">
    <name type="scientific">Candidatus Clostridium helianthi</name>
    <dbReference type="NCBI Taxonomy" id="3381660"/>
    <lineage>
        <taxon>Bacteria</taxon>
        <taxon>Bacillati</taxon>
        <taxon>Bacillota</taxon>
        <taxon>Clostridia</taxon>
        <taxon>Eubacteriales</taxon>
        <taxon>Clostridiaceae</taxon>
        <taxon>Clostridium</taxon>
    </lineage>
</organism>
<gene>
    <name evidence="1" type="ORF">ACJDTP_02740</name>
</gene>
<evidence type="ECO:0000313" key="2">
    <source>
        <dbReference type="Proteomes" id="UP001623600"/>
    </source>
</evidence>
<sequence length="282" mass="32844">MSKMVKMVDVNVNRSRMTIQLNEEILGLDLKGVSEEFVKEHISFGELHIMSKSREKDVHNLEAKIRTAFSRSVVKFQWGNQKLSFMTSEMYKDFQERFTACEKEYFAQLDEILRDYDKITEEFFNLFEQFLANNKKKKTIMAKLRNDIPDKTIYMDRFSLALCELDMDIEGNEAIQKSFVGSALALLWEMAEKLENSMKKGSKIANKTLSMVDETIEKAINMDVTNNPKLKELCDYFIKVKNNQGHSSISTRTTNSVEYLNKAKEGIQDLAFELKVNKMIKW</sequence>
<dbReference type="Proteomes" id="UP001623600">
    <property type="component" value="Unassembled WGS sequence"/>
</dbReference>